<evidence type="ECO:0000313" key="1">
    <source>
        <dbReference type="EMBL" id="AFX90040.1"/>
    </source>
</evidence>
<dbReference type="Proteomes" id="UP000010078">
    <property type="component" value="Chromosome"/>
</dbReference>
<organism evidence="1 2">
    <name type="scientific">Helicobacter pylori Aklavik86</name>
    <dbReference type="NCBI Taxonomy" id="1055532"/>
    <lineage>
        <taxon>Bacteria</taxon>
        <taxon>Pseudomonadati</taxon>
        <taxon>Campylobacterota</taxon>
        <taxon>Epsilonproteobacteria</taxon>
        <taxon>Campylobacterales</taxon>
        <taxon>Helicobacteraceae</taxon>
        <taxon>Helicobacter</taxon>
    </lineage>
</organism>
<name>K7Z1Y5_HELPX</name>
<proteinExistence type="predicted"/>
<accession>K7Z1Y5</accession>
<dbReference type="KEGG" id="hpyk:HPAKL86_05230"/>
<dbReference type="PATRIC" id="fig|1055532.3.peg.1079"/>
<dbReference type="HOGENOM" id="CLU_3290665_0_0_7"/>
<protein>
    <submittedName>
        <fullName evidence="1">Uncharacterized protein</fullName>
    </submittedName>
</protein>
<evidence type="ECO:0000313" key="2">
    <source>
        <dbReference type="Proteomes" id="UP000010078"/>
    </source>
</evidence>
<gene>
    <name evidence="1" type="ORF">HPAKL86_05230</name>
</gene>
<sequence>MGLYQKLETLHPIKLPMQFESAFYLTLKIGFYFKALQVFY</sequence>
<dbReference type="AlphaFoldDB" id="K7Z1Y5"/>
<reference evidence="1 2" key="1">
    <citation type="journal article" date="2015" name="Genome Announc.">
        <title>Complete Genome Sequences of Two Helicobacter pylori Strains from a Canadian Arctic Aboriginal Community.</title>
        <authorList>
            <person name="Kersulyte D."/>
            <person name="Bertoli M.T."/>
            <person name="Tamma S."/>
            <person name="Keelan M."/>
            <person name="Munday R."/>
            <person name="Geary J."/>
            <person name="Veldhuyzen van Zanten S."/>
            <person name="Goodman K.J."/>
            <person name="Berg D.E."/>
        </authorList>
    </citation>
    <scope>NUCLEOTIDE SEQUENCE [LARGE SCALE GENOMIC DNA]</scope>
    <source>
        <strain evidence="1">Aklavik86</strain>
    </source>
</reference>
<dbReference type="EMBL" id="CP003476">
    <property type="protein sequence ID" value="AFX90040.1"/>
    <property type="molecule type" value="Genomic_DNA"/>
</dbReference>